<dbReference type="OrthoDB" id="446280at2"/>
<dbReference type="InterPro" id="IPR017972">
    <property type="entry name" value="Cyt_P450_CS"/>
</dbReference>
<sequence>MNANVFALPHPKAKFFLGHLPSLSKERIEFLTQCAREYGDIVPLRLGNTPALFLNRPEYIEQVLNNRKLFVKKGNALRRLLGEGLITSEGESWFRQRRLIQPVFHQKQIATYADVMVANTEQMLEDWQNGEIRNVHQDMMSLTLNIIVKTIFSIDLSHQEAKTIAFALDIALEYFQKMPGQNPLQWLPTPESWRVKRAIEALDRTIYNIISQRRNSNEAKAKTDLLSMLMQTQDEADGSVMSDKQLRDEVATLIFAGHETTANALSWMWILLSEHPQVQSKLLTELTAVLGDRYPTLADIPNLPYTNMVIKEAMRLYPPVPLILRKAAQNCEIGGYFVPAECVLLMSQWTMHRHPSYFKDPDLFIPERWANDLEKQLPKGVYFPFGDGSRICIGKNFALIEAVLIVATIAPKFQISLSPNQQIVPQASISLRPKHGLKVVITERYLLSQE</sequence>
<gene>
    <name evidence="9" type="ORF">H1P_610025</name>
</gene>
<dbReference type="Gene3D" id="1.10.630.10">
    <property type="entry name" value="Cytochrome P450"/>
    <property type="match status" value="1"/>
</dbReference>
<dbReference type="GO" id="GO:0016712">
    <property type="term" value="F:oxidoreductase activity, acting on paired donors, with incorporation or reduction of molecular oxygen, reduced flavin or flavoprotein as one donor, and incorporation of one atom of oxygen"/>
    <property type="evidence" value="ECO:0007669"/>
    <property type="project" value="UniProtKB-EC"/>
</dbReference>
<dbReference type="GO" id="GO:0005506">
    <property type="term" value="F:iron ion binding"/>
    <property type="evidence" value="ECO:0007669"/>
    <property type="project" value="InterPro"/>
</dbReference>
<dbReference type="GO" id="GO:0020037">
    <property type="term" value="F:heme binding"/>
    <property type="evidence" value="ECO:0007669"/>
    <property type="project" value="InterPro"/>
</dbReference>
<keyword evidence="10" id="KW-1185">Reference proteome</keyword>
<dbReference type="Proteomes" id="UP000320055">
    <property type="component" value="Unassembled WGS sequence"/>
</dbReference>
<dbReference type="CDD" id="cd20620">
    <property type="entry name" value="CYP132-like"/>
    <property type="match status" value="1"/>
</dbReference>
<comment type="similarity">
    <text evidence="1 8">Belongs to the cytochrome P450 family.</text>
</comment>
<keyword evidence="3 7" id="KW-0479">Metal-binding</keyword>
<dbReference type="AlphaFoldDB" id="A0A563W190"/>
<dbReference type="PANTHER" id="PTHR24291">
    <property type="entry name" value="CYTOCHROME P450 FAMILY 4"/>
    <property type="match status" value="1"/>
</dbReference>
<keyword evidence="5 7" id="KW-0408">Iron</keyword>
<dbReference type="InterPro" id="IPR050196">
    <property type="entry name" value="Cytochrome_P450_Monoox"/>
</dbReference>
<comment type="cofactor">
    <cofactor evidence="7">
        <name>heme</name>
        <dbReference type="ChEBI" id="CHEBI:30413"/>
    </cofactor>
</comment>
<dbReference type="Pfam" id="PF00067">
    <property type="entry name" value="p450"/>
    <property type="match status" value="1"/>
</dbReference>
<dbReference type="PROSITE" id="PS00086">
    <property type="entry name" value="CYTOCHROME_P450"/>
    <property type="match status" value="1"/>
</dbReference>
<dbReference type="PANTHER" id="PTHR24291:SF50">
    <property type="entry name" value="BIFUNCTIONAL ALBAFLAVENONE MONOOXYGENASE_TERPENE SYNTHASE"/>
    <property type="match status" value="1"/>
</dbReference>
<reference evidence="9 10" key="1">
    <citation type="submission" date="2019-01" db="EMBL/GenBank/DDBJ databases">
        <authorList>
            <person name="Brito A."/>
        </authorList>
    </citation>
    <scope>NUCLEOTIDE SEQUENCE [LARGE SCALE GENOMIC DNA]</scope>
    <source>
        <strain evidence="9">1</strain>
    </source>
</reference>
<proteinExistence type="inferred from homology"/>
<accession>A0A563W190</accession>
<keyword evidence="2 7" id="KW-0349">Heme</keyword>
<evidence type="ECO:0000256" key="1">
    <source>
        <dbReference type="ARBA" id="ARBA00010617"/>
    </source>
</evidence>
<dbReference type="InterPro" id="IPR002401">
    <property type="entry name" value="Cyt_P450_E_grp-I"/>
</dbReference>
<evidence type="ECO:0000256" key="7">
    <source>
        <dbReference type="PIRSR" id="PIRSR602401-1"/>
    </source>
</evidence>
<dbReference type="EMBL" id="CAACVJ010000568">
    <property type="protein sequence ID" value="VEP17474.1"/>
    <property type="molecule type" value="Genomic_DNA"/>
</dbReference>
<dbReference type="PRINTS" id="PR00463">
    <property type="entry name" value="EP450I"/>
</dbReference>
<protein>
    <submittedName>
        <fullName evidence="9">Unspecific monooxygenase</fullName>
        <ecNumber evidence="9">1.14.14.1</ecNumber>
    </submittedName>
</protein>
<evidence type="ECO:0000256" key="6">
    <source>
        <dbReference type="ARBA" id="ARBA00023033"/>
    </source>
</evidence>
<dbReference type="EC" id="1.14.14.1" evidence="9"/>
<dbReference type="SUPFAM" id="SSF48264">
    <property type="entry name" value="Cytochrome P450"/>
    <property type="match status" value="1"/>
</dbReference>
<keyword evidence="6 8" id="KW-0503">Monooxygenase</keyword>
<evidence type="ECO:0000256" key="5">
    <source>
        <dbReference type="ARBA" id="ARBA00023004"/>
    </source>
</evidence>
<dbReference type="PRINTS" id="PR00385">
    <property type="entry name" value="P450"/>
</dbReference>
<feature type="binding site" description="axial binding residue" evidence="7">
    <location>
        <position position="392"/>
    </location>
    <ligand>
        <name>heme</name>
        <dbReference type="ChEBI" id="CHEBI:30413"/>
    </ligand>
    <ligandPart>
        <name>Fe</name>
        <dbReference type="ChEBI" id="CHEBI:18248"/>
    </ligandPart>
</feature>
<evidence type="ECO:0000313" key="10">
    <source>
        <dbReference type="Proteomes" id="UP000320055"/>
    </source>
</evidence>
<evidence type="ECO:0000313" key="9">
    <source>
        <dbReference type="EMBL" id="VEP17474.1"/>
    </source>
</evidence>
<keyword evidence="4 8" id="KW-0560">Oxidoreductase</keyword>
<organism evidence="9 10">
    <name type="scientific">Hyella patelloides LEGE 07179</name>
    <dbReference type="NCBI Taxonomy" id="945734"/>
    <lineage>
        <taxon>Bacteria</taxon>
        <taxon>Bacillati</taxon>
        <taxon>Cyanobacteriota</taxon>
        <taxon>Cyanophyceae</taxon>
        <taxon>Pleurocapsales</taxon>
        <taxon>Hyellaceae</taxon>
        <taxon>Hyella</taxon>
    </lineage>
</organism>
<name>A0A563W190_9CYAN</name>
<evidence type="ECO:0000256" key="2">
    <source>
        <dbReference type="ARBA" id="ARBA00022617"/>
    </source>
</evidence>
<dbReference type="RefSeq" id="WP_144867120.1">
    <property type="nucleotide sequence ID" value="NZ_LR213820.1"/>
</dbReference>
<evidence type="ECO:0000256" key="8">
    <source>
        <dbReference type="RuleBase" id="RU000461"/>
    </source>
</evidence>
<dbReference type="InterPro" id="IPR001128">
    <property type="entry name" value="Cyt_P450"/>
</dbReference>
<evidence type="ECO:0000256" key="3">
    <source>
        <dbReference type="ARBA" id="ARBA00022723"/>
    </source>
</evidence>
<evidence type="ECO:0000256" key="4">
    <source>
        <dbReference type="ARBA" id="ARBA00023002"/>
    </source>
</evidence>
<dbReference type="InterPro" id="IPR036396">
    <property type="entry name" value="Cyt_P450_sf"/>
</dbReference>